<accession>A0A7H1JBW2</accession>
<feature type="transmembrane region" description="Helical" evidence="1">
    <location>
        <begin position="77"/>
        <end position="94"/>
    </location>
</feature>
<sequence length="128" mass="14494">MIVSSRTLIYKIIAVLSLIMAFVGVLVPGIPATEFILLCAWSSSKGSPRVHRYLHNNRFTGPALYNWNNGKVISKSNKILSTFSMLFCVCLLFYSKVNSYVLFFALSGMFVGFLWMWSRPNKVNDNVN</sequence>
<feature type="transmembrane region" description="Helical" evidence="1">
    <location>
        <begin position="100"/>
        <end position="117"/>
    </location>
</feature>
<dbReference type="PANTHER" id="PTHR35813">
    <property type="entry name" value="INNER MEMBRANE PROTEIN YBAN"/>
    <property type="match status" value="1"/>
</dbReference>
<name>A0A7H1JBW2_9GAMM</name>
<dbReference type="Pfam" id="PF04304">
    <property type="entry name" value="DUF454"/>
    <property type="match status" value="1"/>
</dbReference>
<gene>
    <name evidence="2" type="ORF">IBG28_01335</name>
</gene>
<keyword evidence="3" id="KW-1185">Reference proteome</keyword>
<keyword evidence="1" id="KW-0472">Membrane</keyword>
<evidence type="ECO:0000313" key="2">
    <source>
        <dbReference type="EMBL" id="QNT07978.1"/>
    </source>
</evidence>
<protein>
    <submittedName>
        <fullName evidence="2">YbaN family protein</fullName>
    </submittedName>
</protein>
<dbReference type="PANTHER" id="PTHR35813:SF1">
    <property type="entry name" value="INNER MEMBRANE PROTEIN YBAN"/>
    <property type="match status" value="1"/>
</dbReference>
<evidence type="ECO:0000256" key="1">
    <source>
        <dbReference type="SAM" id="Phobius"/>
    </source>
</evidence>
<keyword evidence="1" id="KW-1133">Transmembrane helix</keyword>
<dbReference type="EMBL" id="CP061081">
    <property type="protein sequence ID" value="QNT07978.1"/>
    <property type="molecule type" value="Genomic_DNA"/>
</dbReference>
<dbReference type="InterPro" id="IPR007401">
    <property type="entry name" value="DUF454"/>
</dbReference>
<dbReference type="Proteomes" id="UP000516370">
    <property type="component" value="Chromosome"/>
</dbReference>
<evidence type="ECO:0000313" key="3">
    <source>
        <dbReference type="Proteomes" id="UP000516370"/>
    </source>
</evidence>
<reference evidence="2 3" key="1">
    <citation type="submission" date="2020-09" db="EMBL/GenBank/DDBJ databases">
        <title>Complete genome sequence of an Arctic sea ice bacterium Marinomonas arctica BSI20414.</title>
        <authorList>
            <person name="Liao L."/>
            <person name="Chen B."/>
        </authorList>
    </citation>
    <scope>NUCLEOTIDE SEQUENCE [LARGE SCALE GENOMIC DNA]</scope>
    <source>
        <strain evidence="2 3">BSI20414</strain>
    </source>
</reference>
<dbReference type="GO" id="GO:0005886">
    <property type="term" value="C:plasma membrane"/>
    <property type="evidence" value="ECO:0007669"/>
    <property type="project" value="TreeGrafter"/>
</dbReference>
<feature type="transmembrane region" description="Helical" evidence="1">
    <location>
        <begin position="12"/>
        <end position="41"/>
    </location>
</feature>
<proteinExistence type="predicted"/>
<dbReference type="AlphaFoldDB" id="A0A7H1JBW2"/>
<dbReference type="RefSeq" id="WP_188322987.1">
    <property type="nucleotide sequence ID" value="NZ_BMLJ01000008.1"/>
</dbReference>
<organism evidence="2 3">
    <name type="scientific">Marinomonas arctica</name>
    <dbReference type="NCBI Taxonomy" id="383750"/>
    <lineage>
        <taxon>Bacteria</taxon>
        <taxon>Pseudomonadati</taxon>
        <taxon>Pseudomonadota</taxon>
        <taxon>Gammaproteobacteria</taxon>
        <taxon>Oceanospirillales</taxon>
        <taxon>Oceanospirillaceae</taxon>
        <taxon>Marinomonas</taxon>
    </lineage>
</organism>
<dbReference type="KEGG" id="mard:IBG28_01335"/>
<keyword evidence="1" id="KW-0812">Transmembrane</keyword>